<organism evidence="1 2">
    <name type="scientific">Dreissena polymorpha</name>
    <name type="common">Zebra mussel</name>
    <name type="synonym">Mytilus polymorpha</name>
    <dbReference type="NCBI Taxonomy" id="45954"/>
    <lineage>
        <taxon>Eukaryota</taxon>
        <taxon>Metazoa</taxon>
        <taxon>Spiralia</taxon>
        <taxon>Lophotrochozoa</taxon>
        <taxon>Mollusca</taxon>
        <taxon>Bivalvia</taxon>
        <taxon>Autobranchia</taxon>
        <taxon>Heteroconchia</taxon>
        <taxon>Euheterodonta</taxon>
        <taxon>Imparidentia</taxon>
        <taxon>Neoheterodontei</taxon>
        <taxon>Myida</taxon>
        <taxon>Dreissenoidea</taxon>
        <taxon>Dreissenidae</taxon>
        <taxon>Dreissena</taxon>
    </lineage>
</organism>
<dbReference type="Proteomes" id="UP000828390">
    <property type="component" value="Unassembled WGS sequence"/>
</dbReference>
<protein>
    <submittedName>
        <fullName evidence="1">Uncharacterized protein</fullName>
    </submittedName>
</protein>
<evidence type="ECO:0000313" key="1">
    <source>
        <dbReference type="EMBL" id="KAH3696879.1"/>
    </source>
</evidence>
<evidence type="ECO:0000313" key="2">
    <source>
        <dbReference type="Proteomes" id="UP000828390"/>
    </source>
</evidence>
<name>A0A9D4BJB0_DREPO</name>
<comment type="caution">
    <text evidence="1">The sequence shown here is derived from an EMBL/GenBank/DDBJ whole genome shotgun (WGS) entry which is preliminary data.</text>
</comment>
<sequence length="59" mass="6890">MSKQEMCLSETQCLLLRRFEAIYLTLKEDLDFSPLKIGSFMRFTCMPNIKLLSEATLKL</sequence>
<reference evidence="1" key="2">
    <citation type="submission" date="2020-11" db="EMBL/GenBank/DDBJ databases">
        <authorList>
            <person name="McCartney M.A."/>
            <person name="Auch B."/>
            <person name="Kono T."/>
            <person name="Mallez S."/>
            <person name="Becker A."/>
            <person name="Gohl D.M."/>
            <person name="Silverstein K.A.T."/>
            <person name="Koren S."/>
            <person name="Bechman K.B."/>
            <person name="Herman A."/>
            <person name="Abrahante J.E."/>
            <person name="Garbe J."/>
        </authorList>
    </citation>
    <scope>NUCLEOTIDE SEQUENCE</scope>
    <source>
        <strain evidence="1">Duluth1</strain>
        <tissue evidence="1">Whole animal</tissue>
    </source>
</reference>
<accession>A0A9D4BJB0</accession>
<dbReference type="EMBL" id="JAIWYP010000016">
    <property type="protein sequence ID" value="KAH3696879.1"/>
    <property type="molecule type" value="Genomic_DNA"/>
</dbReference>
<proteinExistence type="predicted"/>
<gene>
    <name evidence="1" type="ORF">DPMN_084359</name>
</gene>
<dbReference type="AlphaFoldDB" id="A0A9D4BJB0"/>
<keyword evidence="2" id="KW-1185">Reference proteome</keyword>
<reference evidence="1" key="1">
    <citation type="journal article" date="2019" name="bioRxiv">
        <title>The Genome of the Zebra Mussel, Dreissena polymorpha: A Resource for Invasive Species Research.</title>
        <authorList>
            <person name="McCartney M.A."/>
            <person name="Auch B."/>
            <person name="Kono T."/>
            <person name="Mallez S."/>
            <person name="Zhang Y."/>
            <person name="Obille A."/>
            <person name="Becker A."/>
            <person name="Abrahante J.E."/>
            <person name="Garbe J."/>
            <person name="Badalamenti J.P."/>
            <person name="Herman A."/>
            <person name="Mangelson H."/>
            <person name="Liachko I."/>
            <person name="Sullivan S."/>
            <person name="Sone E.D."/>
            <person name="Koren S."/>
            <person name="Silverstein K.A.T."/>
            <person name="Beckman K.B."/>
            <person name="Gohl D.M."/>
        </authorList>
    </citation>
    <scope>NUCLEOTIDE SEQUENCE</scope>
    <source>
        <strain evidence="1">Duluth1</strain>
        <tissue evidence="1">Whole animal</tissue>
    </source>
</reference>